<comment type="caution">
    <text evidence="1">The sequence shown here is derived from an EMBL/GenBank/DDBJ whole genome shotgun (WGS) entry which is preliminary data.</text>
</comment>
<keyword evidence="2" id="KW-1185">Reference proteome</keyword>
<protein>
    <submittedName>
        <fullName evidence="1">Uncharacterized protein</fullName>
    </submittedName>
</protein>
<evidence type="ECO:0000313" key="1">
    <source>
        <dbReference type="EMBL" id="KAK2074514.1"/>
    </source>
</evidence>
<dbReference type="AlphaFoldDB" id="A0AAD9IC00"/>
<proteinExistence type="predicted"/>
<dbReference type="Proteomes" id="UP001217918">
    <property type="component" value="Unassembled WGS sequence"/>
</dbReference>
<reference evidence="1" key="1">
    <citation type="journal article" date="2023" name="Mol. Plant Microbe Interact.">
        <title>Elucidating the Obligate Nature and Biological Capacity of an Invasive Fungal Corn Pathogen.</title>
        <authorList>
            <person name="MacCready J.S."/>
            <person name="Roggenkamp E.M."/>
            <person name="Gdanetz K."/>
            <person name="Chilvers M.I."/>
        </authorList>
    </citation>
    <scope>NUCLEOTIDE SEQUENCE</scope>
    <source>
        <strain evidence="1">PM02</strain>
    </source>
</reference>
<sequence>MVGLCGDYRIDEVRANRRFLSLARSVFRRSAISKGICQLSSKCQITQENPTDGMFANVKTTPYSSSGLRV</sequence>
<organism evidence="1 2">
    <name type="scientific">Phyllachora maydis</name>
    <dbReference type="NCBI Taxonomy" id="1825666"/>
    <lineage>
        <taxon>Eukaryota</taxon>
        <taxon>Fungi</taxon>
        <taxon>Dikarya</taxon>
        <taxon>Ascomycota</taxon>
        <taxon>Pezizomycotina</taxon>
        <taxon>Sordariomycetes</taxon>
        <taxon>Sordariomycetidae</taxon>
        <taxon>Phyllachorales</taxon>
        <taxon>Phyllachoraceae</taxon>
        <taxon>Phyllachora</taxon>
    </lineage>
</organism>
<name>A0AAD9IC00_9PEZI</name>
<gene>
    <name evidence="1" type="ORF">P8C59_008716</name>
</gene>
<evidence type="ECO:0000313" key="2">
    <source>
        <dbReference type="Proteomes" id="UP001217918"/>
    </source>
</evidence>
<accession>A0AAD9IC00</accession>
<dbReference type="EMBL" id="JAQQPM010000008">
    <property type="protein sequence ID" value="KAK2074514.1"/>
    <property type="molecule type" value="Genomic_DNA"/>
</dbReference>